<comment type="caution">
    <text evidence="1">The sequence shown here is derived from an EMBL/GenBank/DDBJ whole genome shotgun (WGS) entry which is preliminary data.</text>
</comment>
<evidence type="ECO:0000313" key="2">
    <source>
        <dbReference type="Proteomes" id="UP001162483"/>
    </source>
</evidence>
<reference evidence="1" key="1">
    <citation type="submission" date="2023-05" db="EMBL/GenBank/DDBJ databases">
        <authorList>
            <person name="Stuckert A."/>
        </authorList>
    </citation>
    <scope>NUCLEOTIDE SEQUENCE</scope>
</reference>
<sequence length="72" mass="8230">FDPDFSDHPLLTVPPTYLLIRHIGVETLCTCSVWCVLLESACDQPRANHHCPERGQGFYILLEQKENASYKL</sequence>
<name>A0ABN9E4C7_9NEOB</name>
<protein>
    <submittedName>
        <fullName evidence="1">Uncharacterized protein</fullName>
    </submittedName>
</protein>
<dbReference type="EMBL" id="CATNWA010015125">
    <property type="protein sequence ID" value="CAI9579745.1"/>
    <property type="molecule type" value="Genomic_DNA"/>
</dbReference>
<proteinExistence type="predicted"/>
<dbReference type="Proteomes" id="UP001162483">
    <property type="component" value="Unassembled WGS sequence"/>
</dbReference>
<feature type="non-terminal residue" evidence="1">
    <location>
        <position position="1"/>
    </location>
</feature>
<accession>A0ABN9E4C7</accession>
<organism evidence="1 2">
    <name type="scientific">Staurois parvus</name>
    <dbReference type="NCBI Taxonomy" id="386267"/>
    <lineage>
        <taxon>Eukaryota</taxon>
        <taxon>Metazoa</taxon>
        <taxon>Chordata</taxon>
        <taxon>Craniata</taxon>
        <taxon>Vertebrata</taxon>
        <taxon>Euteleostomi</taxon>
        <taxon>Amphibia</taxon>
        <taxon>Batrachia</taxon>
        <taxon>Anura</taxon>
        <taxon>Neobatrachia</taxon>
        <taxon>Ranoidea</taxon>
        <taxon>Ranidae</taxon>
        <taxon>Staurois</taxon>
    </lineage>
</organism>
<evidence type="ECO:0000313" key="1">
    <source>
        <dbReference type="EMBL" id="CAI9579745.1"/>
    </source>
</evidence>
<gene>
    <name evidence="1" type="ORF">SPARVUS_LOCUS9161247</name>
</gene>
<keyword evidence="2" id="KW-1185">Reference proteome</keyword>